<gene>
    <name evidence="1" type="ORF">DARMORV10_C03P71860.1</name>
</gene>
<dbReference type="PANTHER" id="PTHR31384:SF127">
    <property type="entry name" value="AUXIN RESPONSE FACTOR"/>
    <property type="match status" value="1"/>
</dbReference>
<dbReference type="GO" id="GO:0006355">
    <property type="term" value="P:regulation of DNA-templated transcription"/>
    <property type="evidence" value="ECO:0007669"/>
    <property type="project" value="InterPro"/>
</dbReference>
<dbReference type="Proteomes" id="UP001295469">
    <property type="component" value="Chromosome C03"/>
</dbReference>
<reference evidence="1" key="1">
    <citation type="submission" date="2021-01" db="EMBL/GenBank/DDBJ databases">
        <authorList>
            <consortium name="Genoscope - CEA"/>
            <person name="William W."/>
        </authorList>
    </citation>
    <scope>NUCLEOTIDE SEQUENCE</scope>
</reference>
<evidence type="ECO:0000313" key="1">
    <source>
        <dbReference type="EMBL" id="CAF1708969.1"/>
    </source>
</evidence>
<dbReference type="InterPro" id="IPR044835">
    <property type="entry name" value="ARF_plant"/>
</dbReference>
<dbReference type="AlphaFoldDB" id="A0A816IFU9"/>
<proteinExistence type="predicted"/>
<dbReference type="PANTHER" id="PTHR31384">
    <property type="entry name" value="AUXIN RESPONSE FACTOR 4-RELATED"/>
    <property type="match status" value="1"/>
</dbReference>
<name>A0A816IFU9_BRANA</name>
<dbReference type="EMBL" id="HG994367">
    <property type="protein sequence ID" value="CAF1708969.1"/>
    <property type="molecule type" value="Genomic_DNA"/>
</dbReference>
<protein>
    <submittedName>
        <fullName evidence="1">(rape) hypothetical protein</fullName>
    </submittedName>
</protein>
<sequence>MYDQLWKLCAGHLFDLPKIGEEVYYFPQGHIEQAIIFFLQNYYILSHIF</sequence>
<dbReference type="GO" id="GO:0009725">
    <property type="term" value="P:response to hormone"/>
    <property type="evidence" value="ECO:0007669"/>
    <property type="project" value="InterPro"/>
</dbReference>
<organism evidence="1">
    <name type="scientific">Brassica napus</name>
    <name type="common">Rape</name>
    <dbReference type="NCBI Taxonomy" id="3708"/>
    <lineage>
        <taxon>Eukaryota</taxon>
        <taxon>Viridiplantae</taxon>
        <taxon>Streptophyta</taxon>
        <taxon>Embryophyta</taxon>
        <taxon>Tracheophyta</taxon>
        <taxon>Spermatophyta</taxon>
        <taxon>Magnoliopsida</taxon>
        <taxon>eudicotyledons</taxon>
        <taxon>Gunneridae</taxon>
        <taxon>Pentapetalae</taxon>
        <taxon>rosids</taxon>
        <taxon>malvids</taxon>
        <taxon>Brassicales</taxon>
        <taxon>Brassicaceae</taxon>
        <taxon>Brassiceae</taxon>
        <taxon>Brassica</taxon>
    </lineage>
</organism>
<dbReference type="GO" id="GO:0003677">
    <property type="term" value="F:DNA binding"/>
    <property type="evidence" value="ECO:0007669"/>
    <property type="project" value="InterPro"/>
</dbReference>
<accession>A0A816IFU9</accession>